<dbReference type="EMBL" id="LEKV01001027">
    <property type="protein sequence ID" value="KVI10164.1"/>
    <property type="molecule type" value="Genomic_DNA"/>
</dbReference>
<evidence type="ECO:0000313" key="2">
    <source>
        <dbReference type="EMBL" id="KVI10164.1"/>
    </source>
</evidence>
<gene>
    <name evidence="2" type="ORF">Ccrd_011398</name>
</gene>
<keyword evidence="3" id="KW-1185">Reference proteome</keyword>
<dbReference type="Proteomes" id="UP000243975">
    <property type="component" value="Unassembled WGS sequence"/>
</dbReference>
<feature type="compositionally biased region" description="Basic and acidic residues" evidence="1">
    <location>
        <begin position="1"/>
        <end position="19"/>
    </location>
</feature>
<feature type="region of interest" description="Disordered" evidence="1">
    <location>
        <begin position="1"/>
        <end position="20"/>
    </location>
</feature>
<evidence type="ECO:0000256" key="1">
    <source>
        <dbReference type="SAM" id="MobiDB-lite"/>
    </source>
</evidence>
<organism evidence="2 3">
    <name type="scientific">Cynara cardunculus var. scolymus</name>
    <name type="common">Globe artichoke</name>
    <name type="synonym">Cynara scolymus</name>
    <dbReference type="NCBI Taxonomy" id="59895"/>
    <lineage>
        <taxon>Eukaryota</taxon>
        <taxon>Viridiplantae</taxon>
        <taxon>Streptophyta</taxon>
        <taxon>Embryophyta</taxon>
        <taxon>Tracheophyta</taxon>
        <taxon>Spermatophyta</taxon>
        <taxon>Magnoliopsida</taxon>
        <taxon>eudicotyledons</taxon>
        <taxon>Gunneridae</taxon>
        <taxon>Pentapetalae</taxon>
        <taxon>asterids</taxon>
        <taxon>campanulids</taxon>
        <taxon>Asterales</taxon>
        <taxon>Asteraceae</taxon>
        <taxon>Carduoideae</taxon>
        <taxon>Cardueae</taxon>
        <taxon>Carduinae</taxon>
        <taxon>Cynara</taxon>
    </lineage>
</organism>
<sequence>MTVLSDYKEEDQKPTENARKNRKIAQIAVEELYQSRSLRFSHGSMILNYPIEQFNLVVRLGLRKLVLYEVDKYGGAYGRIKWSVELSRIKWNGGIDSQDKRSVIEE</sequence>
<evidence type="ECO:0000313" key="3">
    <source>
        <dbReference type="Proteomes" id="UP000243975"/>
    </source>
</evidence>
<protein>
    <submittedName>
        <fullName evidence="2">Uncharacterized protein</fullName>
    </submittedName>
</protein>
<proteinExistence type="predicted"/>
<dbReference type="Gramene" id="KVI10164">
    <property type="protein sequence ID" value="KVI10164"/>
    <property type="gene ID" value="Ccrd_011398"/>
</dbReference>
<comment type="caution">
    <text evidence="2">The sequence shown here is derived from an EMBL/GenBank/DDBJ whole genome shotgun (WGS) entry which is preliminary data.</text>
</comment>
<accession>A0A103YJD6</accession>
<dbReference type="AlphaFoldDB" id="A0A103YJD6"/>
<name>A0A103YJD6_CYNCS</name>
<reference evidence="2 3" key="1">
    <citation type="journal article" date="2016" name="Sci. Rep.">
        <title>The genome sequence of the outbreeding globe artichoke constructed de novo incorporating a phase-aware low-pass sequencing strategy of F1 progeny.</title>
        <authorList>
            <person name="Scaglione D."/>
            <person name="Reyes-Chin-Wo S."/>
            <person name="Acquadro A."/>
            <person name="Froenicke L."/>
            <person name="Portis E."/>
            <person name="Beitel C."/>
            <person name="Tirone M."/>
            <person name="Mauro R."/>
            <person name="Lo Monaco A."/>
            <person name="Mauromicale G."/>
            <person name="Faccioli P."/>
            <person name="Cattivelli L."/>
            <person name="Rieseberg L."/>
            <person name="Michelmore R."/>
            <person name="Lanteri S."/>
        </authorList>
    </citation>
    <scope>NUCLEOTIDE SEQUENCE [LARGE SCALE GENOMIC DNA]</scope>
    <source>
        <strain evidence="2">2C</strain>
    </source>
</reference>